<evidence type="ECO:0000313" key="2">
    <source>
        <dbReference type="Proteomes" id="UP000198896"/>
    </source>
</evidence>
<dbReference type="InterPro" id="IPR021508">
    <property type="entry name" value="Gp17-like"/>
</dbReference>
<reference evidence="1 2" key="1">
    <citation type="submission" date="2016-10" db="EMBL/GenBank/DDBJ databases">
        <authorList>
            <person name="de Groot N.N."/>
        </authorList>
    </citation>
    <scope>NUCLEOTIDE SEQUENCE [LARGE SCALE GENOMIC DNA]</scope>
    <source>
        <strain evidence="1 2">DSM 9236</strain>
    </source>
</reference>
<dbReference type="AlphaFoldDB" id="A0A1I2BV77"/>
<keyword evidence="2" id="KW-1185">Reference proteome</keyword>
<dbReference type="InterPro" id="IPR053745">
    <property type="entry name" value="Viral_Tail_Comp_sf"/>
</dbReference>
<protein>
    <submittedName>
        <fullName evidence="1">Uncharacterized protein</fullName>
    </submittedName>
</protein>
<dbReference type="STRING" id="1123323.SAMN05216245_11020"/>
<proteinExistence type="predicted"/>
<dbReference type="OrthoDB" id="1634431at2"/>
<dbReference type="EMBL" id="FONL01000010">
    <property type="protein sequence ID" value="SFE59967.1"/>
    <property type="molecule type" value="Genomic_DNA"/>
</dbReference>
<dbReference type="Pfam" id="PF11367">
    <property type="entry name" value="Tail_completion_gp17"/>
    <property type="match status" value="1"/>
</dbReference>
<organism evidence="1 2">
    <name type="scientific">Succiniclasticum ruminis DSM 9236</name>
    <dbReference type="NCBI Taxonomy" id="1123323"/>
    <lineage>
        <taxon>Bacteria</taxon>
        <taxon>Bacillati</taxon>
        <taxon>Bacillota</taxon>
        <taxon>Negativicutes</taxon>
        <taxon>Acidaminococcales</taxon>
        <taxon>Acidaminococcaceae</taxon>
        <taxon>Succiniclasticum</taxon>
    </lineage>
</organism>
<gene>
    <name evidence="1" type="ORF">SAMN05216245_11020</name>
</gene>
<dbReference type="Gene3D" id="3.30.2000.30">
    <property type="match status" value="1"/>
</dbReference>
<dbReference type="Proteomes" id="UP000198896">
    <property type="component" value="Unassembled WGS sequence"/>
</dbReference>
<evidence type="ECO:0000313" key="1">
    <source>
        <dbReference type="EMBL" id="SFE59967.1"/>
    </source>
</evidence>
<dbReference type="RefSeq" id="WP_093913687.1">
    <property type="nucleotide sequence ID" value="NZ_FONL01000010.1"/>
</dbReference>
<sequence length="137" mass="15123">MIRIKDIPQVALRTALFALLKDGQTCDVYGDVPERAALPYITLGAMTFRPVGNKTAVIWQATAGIEVWADGNQKQEMNDILNDICVLFSYYGADLEIGGYHIIGTELESVETWPESVTGYHGTVTVIFTLQKGKVQQ</sequence>
<name>A0A1I2BV77_9FIRM</name>
<accession>A0A1I2BV77</accession>